<dbReference type="PROSITE" id="PS50110">
    <property type="entry name" value="RESPONSE_REGULATORY"/>
    <property type="match status" value="1"/>
</dbReference>
<dbReference type="SMART" id="SM00448">
    <property type="entry name" value="REC"/>
    <property type="match status" value="1"/>
</dbReference>
<accession>A0A8J3GVN0</accession>
<dbReference type="InterPro" id="IPR050595">
    <property type="entry name" value="Bact_response_regulator"/>
</dbReference>
<dbReference type="Pfam" id="PF00072">
    <property type="entry name" value="Response_reg"/>
    <property type="match status" value="1"/>
</dbReference>
<dbReference type="GO" id="GO:0000160">
    <property type="term" value="P:phosphorelay signal transduction system"/>
    <property type="evidence" value="ECO:0007669"/>
    <property type="project" value="InterPro"/>
</dbReference>
<feature type="domain" description="Response regulatory" evidence="3">
    <location>
        <begin position="4"/>
        <end position="135"/>
    </location>
</feature>
<organism evidence="4 5">
    <name type="scientific">Seohaeicola zhoushanensis</name>
    <dbReference type="NCBI Taxonomy" id="1569283"/>
    <lineage>
        <taxon>Bacteria</taxon>
        <taxon>Pseudomonadati</taxon>
        <taxon>Pseudomonadota</taxon>
        <taxon>Alphaproteobacteria</taxon>
        <taxon>Rhodobacterales</taxon>
        <taxon>Roseobacteraceae</taxon>
        <taxon>Seohaeicola</taxon>
    </lineage>
</organism>
<dbReference type="EMBL" id="BNCJ01000002">
    <property type="protein sequence ID" value="GHF40908.1"/>
    <property type="molecule type" value="Genomic_DNA"/>
</dbReference>
<dbReference type="AlphaFoldDB" id="A0A8J3GVN0"/>
<feature type="modified residue" description="4-aspartylphosphate" evidence="2">
    <location>
        <position position="63"/>
    </location>
</feature>
<evidence type="ECO:0000256" key="2">
    <source>
        <dbReference type="PROSITE-ProRule" id="PRU00169"/>
    </source>
</evidence>
<proteinExistence type="predicted"/>
<keyword evidence="5" id="KW-1185">Reference proteome</keyword>
<gene>
    <name evidence="4" type="ORF">GCM10017056_10640</name>
</gene>
<sequence length="145" mass="15950">MKIPVIVVDDEQVDRYTARRRLDRHGGFGEIREAVSGDAFLDEYCTKPNAWPKGTLPMLILMDINMPGRDGFATVAELERRNAAGLAPPSLVVTMFTSSSSPRDRERASALRLVQGYAEKPLDTAGAEALCDLYTEFLRSNGMAA</sequence>
<dbReference type="PANTHER" id="PTHR44591">
    <property type="entry name" value="STRESS RESPONSE REGULATOR PROTEIN 1"/>
    <property type="match status" value="1"/>
</dbReference>
<keyword evidence="1 2" id="KW-0597">Phosphoprotein</keyword>
<evidence type="ECO:0000259" key="3">
    <source>
        <dbReference type="PROSITE" id="PS50110"/>
    </source>
</evidence>
<protein>
    <submittedName>
        <fullName evidence="4">Response regulator</fullName>
    </submittedName>
</protein>
<dbReference type="RefSeq" id="WP_189679003.1">
    <property type="nucleotide sequence ID" value="NZ_BNCJ01000002.1"/>
</dbReference>
<dbReference type="InterPro" id="IPR011006">
    <property type="entry name" value="CheY-like_superfamily"/>
</dbReference>
<dbReference type="SUPFAM" id="SSF52172">
    <property type="entry name" value="CheY-like"/>
    <property type="match status" value="1"/>
</dbReference>
<name>A0A8J3GVN0_9RHOB</name>
<dbReference type="Gene3D" id="3.40.50.2300">
    <property type="match status" value="1"/>
</dbReference>
<evidence type="ECO:0000313" key="5">
    <source>
        <dbReference type="Proteomes" id="UP000626220"/>
    </source>
</evidence>
<reference evidence="4" key="2">
    <citation type="submission" date="2020-09" db="EMBL/GenBank/DDBJ databases">
        <authorList>
            <person name="Sun Q."/>
            <person name="Kim S."/>
        </authorList>
    </citation>
    <scope>NUCLEOTIDE SEQUENCE</scope>
    <source>
        <strain evidence="4">KCTC 42650</strain>
    </source>
</reference>
<dbReference type="InterPro" id="IPR001789">
    <property type="entry name" value="Sig_transdc_resp-reg_receiver"/>
</dbReference>
<dbReference type="PANTHER" id="PTHR44591:SF3">
    <property type="entry name" value="RESPONSE REGULATORY DOMAIN-CONTAINING PROTEIN"/>
    <property type="match status" value="1"/>
</dbReference>
<evidence type="ECO:0000313" key="4">
    <source>
        <dbReference type="EMBL" id="GHF40908.1"/>
    </source>
</evidence>
<evidence type="ECO:0000256" key="1">
    <source>
        <dbReference type="ARBA" id="ARBA00022553"/>
    </source>
</evidence>
<dbReference type="Proteomes" id="UP000626220">
    <property type="component" value="Unassembled WGS sequence"/>
</dbReference>
<comment type="caution">
    <text evidence="4">The sequence shown here is derived from an EMBL/GenBank/DDBJ whole genome shotgun (WGS) entry which is preliminary data.</text>
</comment>
<reference evidence="4" key="1">
    <citation type="journal article" date="2014" name="Int. J. Syst. Evol. Microbiol.">
        <title>Complete genome sequence of Corynebacterium casei LMG S-19264T (=DSM 44701T), isolated from a smear-ripened cheese.</title>
        <authorList>
            <consortium name="US DOE Joint Genome Institute (JGI-PGF)"/>
            <person name="Walter F."/>
            <person name="Albersmeier A."/>
            <person name="Kalinowski J."/>
            <person name="Ruckert C."/>
        </authorList>
    </citation>
    <scope>NUCLEOTIDE SEQUENCE</scope>
    <source>
        <strain evidence="4">KCTC 42650</strain>
    </source>
</reference>